<dbReference type="InterPro" id="IPR013767">
    <property type="entry name" value="PAS_fold"/>
</dbReference>
<dbReference type="CDD" id="cd00130">
    <property type="entry name" value="PAS"/>
    <property type="match status" value="1"/>
</dbReference>
<keyword evidence="10" id="KW-1185">Reference proteome</keyword>
<dbReference type="InterPro" id="IPR003661">
    <property type="entry name" value="HisK_dim/P_dom"/>
</dbReference>
<dbReference type="PROSITE" id="PS50112">
    <property type="entry name" value="PAS"/>
    <property type="match status" value="1"/>
</dbReference>
<dbReference type="SMART" id="SM00448">
    <property type="entry name" value="REC"/>
    <property type="match status" value="2"/>
</dbReference>
<dbReference type="GO" id="GO:0000155">
    <property type="term" value="F:phosphorelay sensor kinase activity"/>
    <property type="evidence" value="ECO:0007669"/>
    <property type="project" value="InterPro"/>
</dbReference>
<dbReference type="RefSeq" id="WP_244214429.1">
    <property type="nucleotide sequence ID" value="NZ_JACBYU010000001.1"/>
</dbReference>
<dbReference type="Pfam" id="PF00072">
    <property type="entry name" value="Response_reg"/>
    <property type="match status" value="2"/>
</dbReference>
<dbReference type="EMBL" id="QGGT01000001">
    <property type="protein sequence ID" value="PWK37480.1"/>
    <property type="molecule type" value="Genomic_DNA"/>
</dbReference>
<dbReference type="SMART" id="SM00388">
    <property type="entry name" value="HisKA"/>
    <property type="match status" value="1"/>
</dbReference>
<dbReference type="PANTHER" id="PTHR43547:SF2">
    <property type="entry name" value="HYBRID SIGNAL TRANSDUCTION HISTIDINE KINASE C"/>
    <property type="match status" value="1"/>
</dbReference>
<dbReference type="NCBIfam" id="TIGR00229">
    <property type="entry name" value="sensory_box"/>
    <property type="match status" value="1"/>
</dbReference>
<sequence length="671" mass="72804">MGTEPMHPAMSAISPASATPPDADREAAPMVLVVDDNPVTRYATVRTLSAAGFRTIEAESGQEALQRADVTVSAIVLDVNLPDIDGFQVCRMLRDRPDTATVPVVHLSATYVQDYDKVRGLDAGASAYLIHPAEPAVLVATISSLLRASAAERSLRESESRFRAIYHQAIGGICTIDLDGRFVDINPAMQRLLRRPPEELVGQPVMSFAPPAWRERVQEATGPHANQGWQGAFPLLDAEGQLTFFEWSISAVLETGVKVAVASNITDRVNLEQQREQLIEREQAARAAVERLNRMKDDFIAILSHELRNPLNVISVWTHVLGRHIDSDEGRRGLAAVERNIAIQRRLVADLVDVSMLNVGKMKLERERTNPGDVIRSAIESMQASAAERRVTLDLEVAPGLANEAFIDPARFQQILWNLLSNAIKFSPEGGVVRVTARGEGDAMQVAVVDQGRGISAEFLPLLFDRFTQSDDANRRKHGGLGLGLAIVKHLAEMHGGSVLARSAGENQGSTFEVTIPLHDTAGRADADAARKQPALTEQPVPLHALDILVVEDDADAATALSTILTSYGARVRCARDCDEALAHIHQATPDLVISDIGLPGRDGNDLIRDIRIRETLESLPRVPAIALTAFTRQQDRRVALESGFDAVCGKPLRLQDLLGAIEATLGPGHG</sequence>
<dbReference type="Gene3D" id="3.40.50.2300">
    <property type="match status" value="2"/>
</dbReference>
<keyword evidence="6" id="KW-0843">Virulence</keyword>
<keyword evidence="3" id="KW-0597">Phosphoprotein</keyword>
<protein>
    <recommendedName>
        <fullName evidence="8">Virulence sensor protein BvgS</fullName>
        <ecNumber evidence="2">2.7.13.3</ecNumber>
    </recommendedName>
</protein>
<dbReference type="InterPro" id="IPR000014">
    <property type="entry name" value="PAS"/>
</dbReference>
<dbReference type="Proteomes" id="UP000245754">
    <property type="component" value="Unassembled WGS sequence"/>
</dbReference>
<dbReference type="PROSITE" id="PS50110">
    <property type="entry name" value="RESPONSE_REGULATORY"/>
    <property type="match status" value="2"/>
</dbReference>
<organism evidence="9 10">
    <name type="scientific">Cupriavidus plantarum</name>
    <dbReference type="NCBI Taxonomy" id="942865"/>
    <lineage>
        <taxon>Bacteria</taxon>
        <taxon>Pseudomonadati</taxon>
        <taxon>Pseudomonadota</taxon>
        <taxon>Betaproteobacteria</taxon>
        <taxon>Burkholderiales</taxon>
        <taxon>Burkholderiaceae</taxon>
        <taxon>Cupriavidus</taxon>
    </lineage>
</organism>
<dbReference type="SMART" id="SM00091">
    <property type="entry name" value="PAS"/>
    <property type="match status" value="1"/>
</dbReference>
<evidence type="ECO:0000256" key="7">
    <source>
        <dbReference type="ARBA" id="ARBA00058004"/>
    </source>
</evidence>
<evidence type="ECO:0000256" key="6">
    <source>
        <dbReference type="ARBA" id="ARBA00023026"/>
    </source>
</evidence>
<evidence type="ECO:0000256" key="5">
    <source>
        <dbReference type="ARBA" id="ARBA00023012"/>
    </source>
</evidence>
<reference evidence="9 10" key="1">
    <citation type="submission" date="2018-05" db="EMBL/GenBank/DDBJ databases">
        <title>Genomic Encyclopedia of Type Strains, Phase IV (KMG-V): Genome sequencing to study the core and pangenomes of soil and plant-associated prokaryotes.</title>
        <authorList>
            <person name="Whitman W."/>
        </authorList>
    </citation>
    <scope>NUCLEOTIDE SEQUENCE [LARGE SCALE GENOMIC DNA]</scope>
    <source>
        <strain evidence="9 10">SLV-132</strain>
    </source>
</reference>
<keyword evidence="9" id="KW-0418">Kinase</keyword>
<dbReference type="Pfam" id="PF00512">
    <property type="entry name" value="HisKA"/>
    <property type="match status" value="1"/>
</dbReference>
<evidence type="ECO:0000256" key="1">
    <source>
        <dbReference type="ARBA" id="ARBA00000085"/>
    </source>
</evidence>
<evidence type="ECO:0000256" key="2">
    <source>
        <dbReference type="ARBA" id="ARBA00012438"/>
    </source>
</evidence>
<evidence type="ECO:0000256" key="3">
    <source>
        <dbReference type="ARBA" id="ARBA00022553"/>
    </source>
</evidence>
<evidence type="ECO:0000313" key="10">
    <source>
        <dbReference type="Proteomes" id="UP000245754"/>
    </source>
</evidence>
<evidence type="ECO:0000256" key="4">
    <source>
        <dbReference type="ARBA" id="ARBA00022729"/>
    </source>
</evidence>
<dbReference type="PRINTS" id="PR00344">
    <property type="entry name" value="BCTRLSENSOR"/>
</dbReference>
<dbReference type="SMART" id="SM00387">
    <property type="entry name" value="HATPase_c"/>
    <property type="match status" value="1"/>
</dbReference>
<dbReference type="InterPro" id="IPR003594">
    <property type="entry name" value="HATPase_dom"/>
</dbReference>
<dbReference type="PANTHER" id="PTHR43547">
    <property type="entry name" value="TWO-COMPONENT HISTIDINE KINASE"/>
    <property type="match status" value="1"/>
</dbReference>
<name>A0A316FIM9_9BURK</name>
<dbReference type="InterPro" id="IPR036097">
    <property type="entry name" value="HisK_dim/P_sf"/>
</dbReference>
<dbReference type="Pfam" id="PF00989">
    <property type="entry name" value="PAS"/>
    <property type="match status" value="1"/>
</dbReference>
<dbReference type="PROSITE" id="PS50109">
    <property type="entry name" value="HIS_KIN"/>
    <property type="match status" value="1"/>
</dbReference>
<accession>A0A316FIM9</accession>
<dbReference type="FunFam" id="3.30.565.10:FF:000010">
    <property type="entry name" value="Sensor histidine kinase RcsC"/>
    <property type="match status" value="1"/>
</dbReference>
<comment type="catalytic activity">
    <reaction evidence="1">
        <text>ATP + protein L-histidine = ADP + protein N-phospho-L-histidine.</text>
        <dbReference type="EC" id="2.7.13.3"/>
    </reaction>
</comment>
<dbReference type="CDD" id="cd16922">
    <property type="entry name" value="HATPase_EvgS-ArcB-TorS-like"/>
    <property type="match status" value="1"/>
</dbReference>
<comment type="function">
    <text evidence="7">Member of the two-component regulatory system BvgS/BvgA. Phosphorylates BvgA via a four-step phosphorelay in response to environmental signals.</text>
</comment>
<dbReference type="Pfam" id="PF02518">
    <property type="entry name" value="HATPase_c"/>
    <property type="match status" value="1"/>
</dbReference>
<dbReference type="Gene3D" id="3.30.450.20">
    <property type="entry name" value="PAS domain"/>
    <property type="match status" value="1"/>
</dbReference>
<dbReference type="AlphaFoldDB" id="A0A316FIM9"/>
<keyword evidence="9" id="KW-0808">Transferase</keyword>
<evidence type="ECO:0000256" key="8">
    <source>
        <dbReference type="ARBA" id="ARBA00070152"/>
    </source>
</evidence>
<dbReference type="EC" id="2.7.13.3" evidence="2"/>
<keyword evidence="4" id="KW-0732">Signal</keyword>
<dbReference type="SUPFAM" id="SSF55785">
    <property type="entry name" value="PYP-like sensor domain (PAS domain)"/>
    <property type="match status" value="1"/>
</dbReference>
<dbReference type="InterPro" id="IPR011006">
    <property type="entry name" value="CheY-like_superfamily"/>
</dbReference>
<gene>
    <name evidence="9" type="ORF">C7419_1011362</name>
</gene>
<dbReference type="InterPro" id="IPR001789">
    <property type="entry name" value="Sig_transdc_resp-reg_receiver"/>
</dbReference>
<dbReference type="GO" id="GO:0006355">
    <property type="term" value="P:regulation of DNA-templated transcription"/>
    <property type="evidence" value="ECO:0007669"/>
    <property type="project" value="InterPro"/>
</dbReference>
<evidence type="ECO:0000313" key="9">
    <source>
        <dbReference type="EMBL" id="PWK37480.1"/>
    </source>
</evidence>
<dbReference type="CDD" id="cd00082">
    <property type="entry name" value="HisKA"/>
    <property type="match status" value="1"/>
</dbReference>
<keyword evidence="5" id="KW-0902">Two-component regulatory system</keyword>
<dbReference type="InterPro" id="IPR004358">
    <property type="entry name" value="Sig_transdc_His_kin-like_C"/>
</dbReference>
<dbReference type="InterPro" id="IPR036890">
    <property type="entry name" value="HATPase_C_sf"/>
</dbReference>
<comment type="caution">
    <text evidence="9">The sequence shown here is derived from an EMBL/GenBank/DDBJ whole genome shotgun (WGS) entry which is preliminary data.</text>
</comment>
<dbReference type="Gene3D" id="1.10.287.130">
    <property type="match status" value="1"/>
</dbReference>
<proteinExistence type="predicted"/>
<dbReference type="InterPro" id="IPR005467">
    <property type="entry name" value="His_kinase_dom"/>
</dbReference>
<dbReference type="SUPFAM" id="SSF55874">
    <property type="entry name" value="ATPase domain of HSP90 chaperone/DNA topoisomerase II/histidine kinase"/>
    <property type="match status" value="1"/>
</dbReference>
<dbReference type="InterPro" id="IPR035965">
    <property type="entry name" value="PAS-like_dom_sf"/>
</dbReference>
<dbReference type="SUPFAM" id="SSF52172">
    <property type="entry name" value="CheY-like"/>
    <property type="match status" value="2"/>
</dbReference>
<dbReference type="SUPFAM" id="SSF47384">
    <property type="entry name" value="Homodimeric domain of signal transducing histidine kinase"/>
    <property type="match status" value="1"/>
</dbReference>
<dbReference type="Gene3D" id="3.30.565.10">
    <property type="entry name" value="Histidine kinase-like ATPase, C-terminal domain"/>
    <property type="match status" value="1"/>
</dbReference>